<feature type="region of interest" description="Disordered" evidence="2">
    <location>
        <begin position="357"/>
        <end position="381"/>
    </location>
</feature>
<dbReference type="KEGG" id="mmor:MMOR_28500"/>
<dbReference type="EMBL" id="AP022560">
    <property type="protein sequence ID" value="BBX01914.1"/>
    <property type="molecule type" value="Genomic_DNA"/>
</dbReference>
<feature type="signal peptide" evidence="3">
    <location>
        <begin position="1"/>
        <end position="25"/>
    </location>
</feature>
<feature type="domain" description="Mammalian cell entry C-terminal" evidence="5">
    <location>
        <begin position="124"/>
        <end position="297"/>
    </location>
</feature>
<keyword evidence="3" id="KW-0732">Signal</keyword>
<evidence type="ECO:0000313" key="6">
    <source>
        <dbReference type="EMBL" id="BBX01914.1"/>
    </source>
</evidence>
<dbReference type="GO" id="GO:0005576">
    <property type="term" value="C:extracellular region"/>
    <property type="evidence" value="ECO:0007669"/>
    <property type="project" value="TreeGrafter"/>
</dbReference>
<feature type="domain" description="Mce/MlaD" evidence="4">
    <location>
        <begin position="45"/>
        <end position="117"/>
    </location>
</feature>
<gene>
    <name evidence="6" type="ORF">MMOR_28500</name>
</gene>
<name>A0AAD1HC49_9MYCO</name>
<proteinExistence type="predicted"/>
<protein>
    <submittedName>
        <fullName evidence="6">Mammalian cell entry protein</fullName>
    </submittedName>
</protein>
<dbReference type="NCBIfam" id="TIGR00996">
    <property type="entry name" value="Mtu_fam_mce"/>
    <property type="match status" value="1"/>
</dbReference>
<dbReference type="PROSITE" id="PS51257">
    <property type="entry name" value="PROKAR_LIPOPROTEIN"/>
    <property type="match status" value="1"/>
</dbReference>
<accession>A0AAD1HC49</accession>
<feature type="chain" id="PRO_5041905169" evidence="3">
    <location>
        <begin position="26"/>
        <end position="381"/>
    </location>
</feature>
<dbReference type="Pfam" id="PF11887">
    <property type="entry name" value="Mce4_CUP1"/>
    <property type="match status" value="1"/>
</dbReference>
<dbReference type="InterPro" id="IPR005693">
    <property type="entry name" value="Mce"/>
</dbReference>
<evidence type="ECO:0000259" key="4">
    <source>
        <dbReference type="Pfam" id="PF02470"/>
    </source>
</evidence>
<dbReference type="RefSeq" id="WP_083155689.1">
    <property type="nucleotide sequence ID" value="NZ_AP022560.1"/>
</dbReference>
<keyword evidence="1" id="KW-0175">Coiled coil</keyword>
<dbReference type="InterPro" id="IPR052336">
    <property type="entry name" value="MlaD_Phospholipid_Transporter"/>
</dbReference>
<evidence type="ECO:0000256" key="2">
    <source>
        <dbReference type="SAM" id="MobiDB-lite"/>
    </source>
</evidence>
<sequence>MNKVRRILWRTLVFAAVMLATVSCSQWRGIANVPLPGVPGSSGEHYTVYIQMPDVLAVTVNSRVRVVDTYVGTVRAVELKNWIATVTVDIRSDVKLPANATAKIGQTSLLGTQHLELAALPDPSPEPLRNGDTIPLQHSSAYPTTERTLASVAMVLRGGGIEHLEVITTEVNDVLWGNAERIRSFLAKLETFITELNQQREQITRATTEVRDLLAIAAANERTLDRVLTAFPPLVQHFADQQELFADGAEAFGRFSAVTDRTLTAARADIDDNLRLLQRPLRELGRAAPHLPGALEILLTLPFTADGVGKFVRGDYINLSPTFDLTLSTIDNSFLAGTRFSGALRALEQSWGRDPNTMVPDIRFTPNPLTAPGGPLVERSE</sequence>
<dbReference type="Pfam" id="PF02470">
    <property type="entry name" value="MlaD"/>
    <property type="match status" value="1"/>
</dbReference>
<evidence type="ECO:0000259" key="5">
    <source>
        <dbReference type="Pfam" id="PF11887"/>
    </source>
</evidence>
<keyword evidence="7" id="KW-1185">Reference proteome</keyword>
<organism evidence="6 7">
    <name type="scientific">Mycolicibacterium moriokaense</name>
    <dbReference type="NCBI Taxonomy" id="39691"/>
    <lineage>
        <taxon>Bacteria</taxon>
        <taxon>Bacillati</taxon>
        <taxon>Actinomycetota</taxon>
        <taxon>Actinomycetes</taxon>
        <taxon>Mycobacteriales</taxon>
        <taxon>Mycobacteriaceae</taxon>
        <taxon>Mycolicibacterium</taxon>
    </lineage>
</organism>
<dbReference type="AlphaFoldDB" id="A0AAD1HC49"/>
<reference evidence="6 7" key="1">
    <citation type="journal article" date="2019" name="Emerg. Microbes Infect.">
        <title>Comprehensive subspecies identification of 175 nontuberculous mycobacteria species based on 7547 genomic profiles.</title>
        <authorList>
            <person name="Matsumoto Y."/>
            <person name="Kinjo T."/>
            <person name="Motooka D."/>
            <person name="Nabeya D."/>
            <person name="Jung N."/>
            <person name="Uechi K."/>
            <person name="Horii T."/>
            <person name="Iida T."/>
            <person name="Fujita J."/>
            <person name="Nakamura S."/>
        </authorList>
    </citation>
    <scope>NUCLEOTIDE SEQUENCE [LARGE SCALE GENOMIC DNA]</scope>
    <source>
        <strain evidence="6 7">JCM 6375</strain>
    </source>
</reference>
<feature type="coiled-coil region" evidence="1">
    <location>
        <begin position="186"/>
        <end position="216"/>
    </location>
</feature>
<evidence type="ECO:0000256" key="1">
    <source>
        <dbReference type="SAM" id="Coils"/>
    </source>
</evidence>
<dbReference type="PANTHER" id="PTHR33371">
    <property type="entry name" value="INTERMEMBRANE PHOSPHOLIPID TRANSPORT SYSTEM BINDING PROTEIN MLAD-RELATED"/>
    <property type="match status" value="1"/>
</dbReference>
<dbReference type="InterPro" id="IPR024516">
    <property type="entry name" value="Mce_C"/>
</dbReference>
<evidence type="ECO:0000313" key="7">
    <source>
        <dbReference type="Proteomes" id="UP000466681"/>
    </source>
</evidence>
<dbReference type="PANTHER" id="PTHR33371:SF15">
    <property type="entry name" value="LIPOPROTEIN LPRN"/>
    <property type="match status" value="1"/>
</dbReference>
<dbReference type="Proteomes" id="UP000466681">
    <property type="component" value="Chromosome"/>
</dbReference>
<evidence type="ECO:0000256" key="3">
    <source>
        <dbReference type="SAM" id="SignalP"/>
    </source>
</evidence>
<dbReference type="InterPro" id="IPR003399">
    <property type="entry name" value="Mce/MlaD"/>
</dbReference>